<dbReference type="EMBL" id="MK072287">
    <property type="protein sequence ID" value="AYV81611.1"/>
    <property type="molecule type" value="Genomic_DNA"/>
</dbReference>
<evidence type="ECO:0000313" key="1">
    <source>
        <dbReference type="EMBL" id="AYV81611.1"/>
    </source>
</evidence>
<protein>
    <submittedName>
        <fullName evidence="1">Uncharacterized protein</fullName>
    </submittedName>
</protein>
<gene>
    <name evidence="1" type="ORF">Harvfovirus45_8</name>
</gene>
<reference evidence="1" key="1">
    <citation type="submission" date="2018-10" db="EMBL/GenBank/DDBJ databases">
        <title>Hidden diversity of soil giant viruses.</title>
        <authorList>
            <person name="Schulz F."/>
            <person name="Alteio L."/>
            <person name="Goudeau D."/>
            <person name="Ryan E.M."/>
            <person name="Malmstrom R.R."/>
            <person name="Blanchard J."/>
            <person name="Woyke T."/>
        </authorList>
    </citation>
    <scope>NUCLEOTIDE SEQUENCE</scope>
    <source>
        <strain evidence="1">HAV1</strain>
    </source>
</reference>
<name>A0A3G5A5T5_9VIRU</name>
<organism evidence="1">
    <name type="scientific">Harvfovirus sp</name>
    <dbReference type="NCBI Taxonomy" id="2487768"/>
    <lineage>
        <taxon>Viruses</taxon>
        <taxon>Varidnaviria</taxon>
        <taxon>Bamfordvirae</taxon>
        <taxon>Nucleocytoviricota</taxon>
        <taxon>Megaviricetes</taxon>
        <taxon>Imitervirales</taxon>
        <taxon>Mimiviridae</taxon>
        <taxon>Klosneuvirinae</taxon>
    </lineage>
</organism>
<proteinExistence type="predicted"/>
<sequence>MGSILVYQLISSIIFNISCEGRAIGVCVLLQSVCGVTSYIDKRPNDISRRSQKMITNKTKRTNKQN</sequence>
<accession>A0A3G5A5T5</accession>